<sequence length="132" mass="14921">CHPIGGPILYPAMAVKAGLGEIGRQGLLITKEFGPRQRLTLISTNASPLPETVKEDFKITEYCQKCGKCILTCPQKAIYDEPLINENGTITRINSDKCFVYFYETMGCSVCIQTCPFHKLGYNKIFKLRFYR</sequence>
<name>X0V866_9ZZZZ</name>
<dbReference type="AlphaFoldDB" id="X0V866"/>
<dbReference type="PANTHER" id="PTHR42827">
    <property type="entry name" value="IRON-SULFUR CLUSTER-BINDING PROTEIN-RELATED"/>
    <property type="match status" value="1"/>
</dbReference>
<dbReference type="PANTHER" id="PTHR42827:SF1">
    <property type="entry name" value="IRON-SULFUR CLUSTER-BINDING PROTEIN"/>
    <property type="match status" value="1"/>
</dbReference>
<organism evidence="2">
    <name type="scientific">marine sediment metagenome</name>
    <dbReference type="NCBI Taxonomy" id="412755"/>
    <lineage>
        <taxon>unclassified sequences</taxon>
        <taxon>metagenomes</taxon>
        <taxon>ecological metagenomes</taxon>
    </lineage>
</organism>
<gene>
    <name evidence="2" type="ORF">S01H1_44455</name>
</gene>
<comment type="caution">
    <text evidence="2">The sequence shown here is derived from an EMBL/GenBank/DDBJ whole genome shotgun (WGS) entry which is preliminary data.</text>
</comment>
<protein>
    <recommendedName>
        <fullName evidence="1">4Fe-4S ferredoxin-type domain-containing protein</fullName>
    </recommendedName>
</protein>
<dbReference type="SUPFAM" id="SSF54862">
    <property type="entry name" value="4Fe-4S ferredoxins"/>
    <property type="match status" value="1"/>
</dbReference>
<dbReference type="Gene3D" id="3.30.70.20">
    <property type="match status" value="1"/>
</dbReference>
<evidence type="ECO:0000313" key="2">
    <source>
        <dbReference type="EMBL" id="GAG07527.1"/>
    </source>
</evidence>
<dbReference type="PROSITE" id="PS00198">
    <property type="entry name" value="4FE4S_FER_1"/>
    <property type="match status" value="1"/>
</dbReference>
<proteinExistence type="predicted"/>
<feature type="domain" description="4Fe-4S ferredoxin-type" evidence="1">
    <location>
        <begin position="54"/>
        <end position="83"/>
    </location>
</feature>
<evidence type="ECO:0000259" key="1">
    <source>
        <dbReference type="PROSITE" id="PS51379"/>
    </source>
</evidence>
<dbReference type="InterPro" id="IPR017900">
    <property type="entry name" value="4Fe4S_Fe_S_CS"/>
</dbReference>
<accession>X0V866</accession>
<dbReference type="PROSITE" id="PS51379">
    <property type="entry name" value="4FE4S_FER_2"/>
    <property type="match status" value="1"/>
</dbReference>
<dbReference type="Pfam" id="PF12838">
    <property type="entry name" value="Fer4_7"/>
    <property type="match status" value="1"/>
</dbReference>
<dbReference type="InterPro" id="IPR017896">
    <property type="entry name" value="4Fe4S_Fe-S-bd"/>
</dbReference>
<dbReference type="EMBL" id="BARS01028359">
    <property type="protein sequence ID" value="GAG07527.1"/>
    <property type="molecule type" value="Genomic_DNA"/>
</dbReference>
<feature type="non-terminal residue" evidence="2">
    <location>
        <position position="1"/>
    </location>
</feature>
<reference evidence="2" key="1">
    <citation type="journal article" date="2014" name="Front. Microbiol.">
        <title>High frequency of phylogenetically diverse reductive dehalogenase-homologous genes in deep subseafloor sedimentary metagenomes.</title>
        <authorList>
            <person name="Kawai M."/>
            <person name="Futagami T."/>
            <person name="Toyoda A."/>
            <person name="Takaki Y."/>
            <person name="Nishi S."/>
            <person name="Hori S."/>
            <person name="Arai W."/>
            <person name="Tsubouchi T."/>
            <person name="Morono Y."/>
            <person name="Uchiyama I."/>
            <person name="Ito T."/>
            <person name="Fujiyama A."/>
            <person name="Inagaki F."/>
            <person name="Takami H."/>
        </authorList>
    </citation>
    <scope>NUCLEOTIDE SEQUENCE</scope>
    <source>
        <strain evidence="2">Expedition CK06-06</strain>
    </source>
</reference>